<feature type="compositionally biased region" description="Basic and acidic residues" evidence="1">
    <location>
        <begin position="389"/>
        <end position="403"/>
    </location>
</feature>
<accession>A0A2X0NRT3</accession>
<dbReference type="AlphaFoldDB" id="A0A2X0NRT3"/>
<name>A0A2X0NRT3_9BASI</name>
<evidence type="ECO:0000313" key="3">
    <source>
        <dbReference type="Proteomes" id="UP000249464"/>
    </source>
</evidence>
<feature type="compositionally biased region" description="Low complexity" evidence="1">
    <location>
        <begin position="251"/>
        <end position="261"/>
    </location>
</feature>
<feature type="region of interest" description="Disordered" evidence="1">
    <location>
        <begin position="242"/>
        <end position="261"/>
    </location>
</feature>
<evidence type="ECO:0000313" key="2">
    <source>
        <dbReference type="EMBL" id="SGY19400.1"/>
    </source>
</evidence>
<dbReference type="Proteomes" id="UP000249464">
    <property type="component" value="Unassembled WGS sequence"/>
</dbReference>
<feature type="region of interest" description="Disordered" evidence="1">
    <location>
        <begin position="95"/>
        <end position="116"/>
    </location>
</feature>
<feature type="region of interest" description="Disordered" evidence="1">
    <location>
        <begin position="290"/>
        <end position="346"/>
    </location>
</feature>
<gene>
    <name evidence="2" type="primary">BQ5605_C014g07636</name>
    <name evidence="2" type="ORF">BQ5605_C014G07636</name>
</gene>
<dbReference type="STRING" id="796604.A0A2X0NRT3"/>
<organism evidence="2 3">
    <name type="scientific">Microbotryum silenes-dioicae</name>
    <dbReference type="NCBI Taxonomy" id="796604"/>
    <lineage>
        <taxon>Eukaryota</taxon>
        <taxon>Fungi</taxon>
        <taxon>Dikarya</taxon>
        <taxon>Basidiomycota</taxon>
        <taxon>Pucciniomycotina</taxon>
        <taxon>Microbotryomycetes</taxon>
        <taxon>Microbotryales</taxon>
        <taxon>Microbotryaceae</taxon>
        <taxon>Microbotryum</taxon>
    </lineage>
</organism>
<feature type="compositionally biased region" description="Polar residues" evidence="1">
    <location>
        <begin position="105"/>
        <end position="116"/>
    </location>
</feature>
<dbReference type="EMBL" id="FQNC01000016">
    <property type="protein sequence ID" value="SGY19400.1"/>
    <property type="molecule type" value="Genomic_DNA"/>
</dbReference>
<protein>
    <submittedName>
        <fullName evidence="2">BQ5605_C014g07636 protein</fullName>
    </submittedName>
</protein>
<reference evidence="2 3" key="1">
    <citation type="submission" date="2016-11" db="EMBL/GenBank/DDBJ databases">
        <authorList>
            <person name="Jaros S."/>
            <person name="Januszkiewicz K."/>
            <person name="Wedrychowicz H."/>
        </authorList>
    </citation>
    <scope>NUCLEOTIDE SEQUENCE [LARGE SCALE GENOMIC DNA]</scope>
</reference>
<evidence type="ECO:0000256" key="1">
    <source>
        <dbReference type="SAM" id="MobiDB-lite"/>
    </source>
</evidence>
<sequence>MRSACGAVGFHVHARADSIFALENVGTREWSGTRCHIRRVRCTGTEGEPCYACLRTAKARNHDLGQVYCGYRSASCSEEIFDHINLPKLSLPNWRSASSSASSSPTGSVPLHNSSTLAASSPYPDVHHHAGWGPSDGMPSMSNLSHYTLPSHTLPPGVPSVGGGSHEAMYRHRALPPPTSFDFYSPMASSCSAEFQARPHSLSNTNPLALLNFGSSSTLARSGYSIGTSHSGPNAACHSNYQHGPALMDGPSNSSFAHSGHSSGPFFLPNDSSRPLGSSLFNANSSLHLPTPGFSQSSTRSTSGHLSSPEPSSTPTGPQNPGQPYYYPPGWSLEPQSQTPPSNQISLPVRVATPGAVSSAGDCSAANASDVEWSNMLAATTRAAQSRSKRSEAQVPDRPHSERPQTPLSSPTQVHAAGAGQTEATHRSSHPLPLHNQRHFQHSPKISRDLGDLTHIKNKNHHPRAGARLF</sequence>
<feature type="compositionally biased region" description="Low complexity" evidence="1">
    <location>
        <begin position="295"/>
        <end position="330"/>
    </location>
</feature>
<proteinExistence type="predicted"/>
<feature type="compositionally biased region" description="Polar residues" evidence="1">
    <location>
        <begin position="334"/>
        <end position="346"/>
    </location>
</feature>
<feature type="region of interest" description="Disordered" evidence="1">
    <location>
        <begin position="380"/>
        <end position="442"/>
    </location>
</feature>
<feature type="compositionally biased region" description="Polar residues" evidence="1">
    <location>
        <begin position="404"/>
        <end position="413"/>
    </location>
</feature>
<keyword evidence="3" id="KW-1185">Reference proteome</keyword>